<accession>A0A917YV90</accession>
<evidence type="ECO:0000313" key="1">
    <source>
        <dbReference type="EMBL" id="GGO65221.1"/>
    </source>
</evidence>
<gene>
    <name evidence="1" type="ORF">GCM10010982_06500</name>
</gene>
<reference evidence="1" key="2">
    <citation type="submission" date="2020-09" db="EMBL/GenBank/DDBJ databases">
        <authorList>
            <person name="Sun Q."/>
            <person name="Zhou Y."/>
        </authorList>
    </citation>
    <scope>NUCLEOTIDE SEQUENCE</scope>
    <source>
        <strain evidence="1">CGMCC 1.7086</strain>
    </source>
</reference>
<name>A0A917YV90_9ALTE</name>
<organism evidence="1 2">
    <name type="scientific">Bowmanella pacifica</name>
    <dbReference type="NCBI Taxonomy" id="502051"/>
    <lineage>
        <taxon>Bacteria</taxon>
        <taxon>Pseudomonadati</taxon>
        <taxon>Pseudomonadota</taxon>
        <taxon>Gammaproteobacteria</taxon>
        <taxon>Alteromonadales</taxon>
        <taxon>Alteromonadaceae</taxon>
        <taxon>Bowmanella</taxon>
    </lineage>
</organism>
<evidence type="ECO:0000313" key="2">
    <source>
        <dbReference type="Proteomes" id="UP000606935"/>
    </source>
</evidence>
<dbReference type="AlphaFoldDB" id="A0A917YV90"/>
<dbReference type="RefSeq" id="WP_268237378.1">
    <property type="nucleotide sequence ID" value="NZ_BMLS01000001.1"/>
</dbReference>
<sequence length="44" mass="4893">MPSVTTAQLPYKLPATPKQQLQYLSAVVDNPYSLLETTEVLELT</sequence>
<dbReference type="Proteomes" id="UP000606935">
    <property type="component" value="Unassembled WGS sequence"/>
</dbReference>
<comment type="caution">
    <text evidence="1">The sequence shown here is derived from an EMBL/GenBank/DDBJ whole genome shotgun (WGS) entry which is preliminary data.</text>
</comment>
<protein>
    <submittedName>
        <fullName evidence="1">Uncharacterized protein</fullName>
    </submittedName>
</protein>
<reference evidence="1" key="1">
    <citation type="journal article" date="2014" name="Int. J. Syst. Evol. Microbiol.">
        <title>Complete genome sequence of Corynebacterium casei LMG S-19264T (=DSM 44701T), isolated from a smear-ripened cheese.</title>
        <authorList>
            <consortium name="US DOE Joint Genome Institute (JGI-PGF)"/>
            <person name="Walter F."/>
            <person name="Albersmeier A."/>
            <person name="Kalinowski J."/>
            <person name="Ruckert C."/>
        </authorList>
    </citation>
    <scope>NUCLEOTIDE SEQUENCE</scope>
    <source>
        <strain evidence="1">CGMCC 1.7086</strain>
    </source>
</reference>
<dbReference type="EMBL" id="BMLS01000001">
    <property type="protein sequence ID" value="GGO65221.1"/>
    <property type="molecule type" value="Genomic_DNA"/>
</dbReference>
<keyword evidence="2" id="KW-1185">Reference proteome</keyword>
<proteinExistence type="predicted"/>